<keyword evidence="1" id="KW-0812">Transmembrane</keyword>
<dbReference type="InterPro" id="IPR005046">
    <property type="entry name" value="DUF285"/>
</dbReference>
<keyword evidence="1" id="KW-1133">Transmembrane helix</keyword>
<comment type="caution">
    <text evidence="2">The sequence shown here is derived from an EMBL/GenBank/DDBJ whole genome shotgun (WGS) entry which is preliminary data.</text>
</comment>
<keyword evidence="1" id="KW-0472">Membrane</keyword>
<dbReference type="Pfam" id="PF03382">
    <property type="entry name" value="DUF285"/>
    <property type="match status" value="1"/>
</dbReference>
<keyword evidence="3" id="KW-1185">Reference proteome</keyword>
<dbReference type="EMBL" id="BRXX01000396">
    <property type="protein sequence ID" value="GMI09287.1"/>
    <property type="molecule type" value="Genomic_DNA"/>
</dbReference>
<feature type="transmembrane region" description="Helical" evidence="1">
    <location>
        <begin position="374"/>
        <end position="405"/>
    </location>
</feature>
<protein>
    <submittedName>
        <fullName evidence="2">Uncharacterized protein</fullName>
    </submittedName>
</protein>
<name>A0A9W7KRQ3_9STRA</name>
<evidence type="ECO:0000313" key="3">
    <source>
        <dbReference type="Proteomes" id="UP001165160"/>
    </source>
</evidence>
<dbReference type="SUPFAM" id="SSF141571">
    <property type="entry name" value="Pentapeptide repeat-like"/>
    <property type="match status" value="1"/>
</dbReference>
<gene>
    <name evidence="2" type="ORF">TrVE_jg5812</name>
</gene>
<dbReference type="InterPro" id="IPR011889">
    <property type="entry name" value="Liste_lipo_26"/>
</dbReference>
<organism evidence="2 3">
    <name type="scientific">Triparma verrucosa</name>
    <dbReference type="NCBI Taxonomy" id="1606542"/>
    <lineage>
        <taxon>Eukaryota</taxon>
        <taxon>Sar</taxon>
        <taxon>Stramenopiles</taxon>
        <taxon>Ochrophyta</taxon>
        <taxon>Bolidophyceae</taxon>
        <taxon>Parmales</taxon>
        <taxon>Triparmaceae</taxon>
        <taxon>Triparma</taxon>
    </lineage>
</organism>
<reference evidence="3" key="1">
    <citation type="journal article" date="2023" name="Commun. Biol.">
        <title>Genome analysis of Parmales, the sister group of diatoms, reveals the evolutionary specialization of diatoms from phago-mixotrophs to photoautotrophs.</title>
        <authorList>
            <person name="Ban H."/>
            <person name="Sato S."/>
            <person name="Yoshikawa S."/>
            <person name="Yamada K."/>
            <person name="Nakamura Y."/>
            <person name="Ichinomiya M."/>
            <person name="Sato N."/>
            <person name="Blanc-Mathieu R."/>
            <person name="Endo H."/>
            <person name="Kuwata A."/>
            <person name="Ogata H."/>
        </authorList>
    </citation>
    <scope>NUCLEOTIDE SEQUENCE [LARGE SCALE GENOMIC DNA]</scope>
    <source>
        <strain evidence="3">NIES 3699</strain>
    </source>
</reference>
<dbReference type="AlphaFoldDB" id="A0A9W7KRQ3"/>
<dbReference type="Proteomes" id="UP001165160">
    <property type="component" value="Unassembled WGS sequence"/>
</dbReference>
<proteinExistence type="predicted"/>
<evidence type="ECO:0000313" key="2">
    <source>
        <dbReference type="EMBL" id="GMI09287.1"/>
    </source>
</evidence>
<sequence length="406" mass="47900">MTFKRLPEPHTYCCMDIGFHYQDTSPFNAYNLCFWKPKPYSFFNNVWPNLKCLLCLGFVGDFGATNYEGPEPPNPDLVRRMNFNALPEDCMSVIVEYLQGTVEDLNDYSKISRGFRRHVRRRRNREMAENQMLHRKVKLWCSNKEECLRTYGHIKTWDVSRVTSMRFLFGRTDQEVLDGDKWNKDFNENISNWDVSKVVDTHCMFFEARSFDQDLSRWDVSGIEFPEGMFLYCSKFRGRGLETWDTRNFRDTGCMFCHCLKLKCDLSGWRTPKVKDMKLMFYDCPVFESDLSKFDISKVRRSTELMFADCPKFVSDLSSWDTRKCMHMGRMFENAVKFDLSCTDGWKLESCGGWGGAHTTPKGYELWNNYDKAFIIILIVCFCFFVYYGLWVVAVLFGIFIFLCLT</sequence>
<dbReference type="NCBIfam" id="TIGR02167">
    <property type="entry name" value="Liste_lipo_26"/>
    <property type="match status" value="2"/>
</dbReference>
<accession>A0A9W7KRQ3</accession>
<evidence type="ECO:0000256" key="1">
    <source>
        <dbReference type="SAM" id="Phobius"/>
    </source>
</evidence>